<dbReference type="GO" id="GO:0006624">
    <property type="term" value="P:vacuolar protein processing"/>
    <property type="evidence" value="ECO:0007669"/>
    <property type="project" value="TreeGrafter"/>
</dbReference>
<feature type="domain" description="Protein kinase" evidence="12">
    <location>
        <begin position="17"/>
        <end position="390"/>
    </location>
</feature>
<organism evidence="13 14">
    <name type="scientific">Heterodermia speciosa</name>
    <dbReference type="NCBI Taxonomy" id="116794"/>
    <lineage>
        <taxon>Eukaryota</taxon>
        <taxon>Fungi</taxon>
        <taxon>Dikarya</taxon>
        <taxon>Ascomycota</taxon>
        <taxon>Pezizomycotina</taxon>
        <taxon>Lecanoromycetes</taxon>
        <taxon>OSLEUM clade</taxon>
        <taxon>Lecanoromycetidae</taxon>
        <taxon>Caliciales</taxon>
        <taxon>Physciaceae</taxon>
        <taxon>Heterodermia</taxon>
    </lineage>
</organism>
<evidence type="ECO:0000256" key="8">
    <source>
        <dbReference type="ARBA" id="ARBA00048679"/>
    </source>
</evidence>
<dbReference type="FunFam" id="1.10.510.10:FF:000550">
    <property type="entry name" value="Serine/threonine kinase 16"/>
    <property type="match status" value="1"/>
</dbReference>
<dbReference type="PANTHER" id="PTHR45998">
    <property type="entry name" value="SERINE/THREONINE-PROTEIN KINASE 16"/>
    <property type="match status" value="1"/>
</dbReference>
<dbReference type="GO" id="GO:0005773">
    <property type="term" value="C:vacuole"/>
    <property type="evidence" value="ECO:0007669"/>
    <property type="project" value="GOC"/>
</dbReference>
<dbReference type="Pfam" id="PF00069">
    <property type="entry name" value="Pkinase"/>
    <property type="match status" value="2"/>
</dbReference>
<dbReference type="FunFam" id="3.30.200.20:FF:000374">
    <property type="entry name" value="Serine/threonine protein kinase"/>
    <property type="match status" value="1"/>
</dbReference>
<evidence type="ECO:0000256" key="9">
    <source>
        <dbReference type="PROSITE-ProRule" id="PRU10141"/>
    </source>
</evidence>
<accession>A0A8H3IIG0</accession>
<evidence type="ECO:0000256" key="2">
    <source>
        <dbReference type="ARBA" id="ARBA00022527"/>
    </source>
</evidence>
<name>A0A8H3IIG0_9LECA</name>
<dbReference type="PANTHER" id="PTHR45998:SF2">
    <property type="entry name" value="SERINE_THREONINE-PROTEIN KINASE 16"/>
    <property type="match status" value="1"/>
</dbReference>
<comment type="catalytic activity">
    <reaction evidence="7">
        <text>L-threonyl-[protein] + ATP = O-phospho-L-threonyl-[protein] + ADP + H(+)</text>
        <dbReference type="Rhea" id="RHEA:46608"/>
        <dbReference type="Rhea" id="RHEA-COMP:11060"/>
        <dbReference type="Rhea" id="RHEA-COMP:11605"/>
        <dbReference type="ChEBI" id="CHEBI:15378"/>
        <dbReference type="ChEBI" id="CHEBI:30013"/>
        <dbReference type="ChEBI" id="CHEBI:30616"/>
        <dbReference type="ChEBI" id="CHEBI:61977"/>
        <dbReference type="ChEBI" id="CHEBI:456216"/>
        <dbReference type="EC" id="2.7.11.1"/>
    </reaction>
</comment>
<evidence type="ECO:0000256" key="1">
    <source>
        <dbReference type="ARBA" id="ARBA00012513"/>
    </source>
</evidence>
<evidence type="ECO:0000256" key="6">
    <source>
        <dbReference type="ARBA" id="ARBA00022840"/>
    </source>
</evidence>
<dbReference type="InterPro" id="IPR000719">
    <property type="entry name" value="Prot_kinase_dom"/>
</dbReference>
<evidence type="ECO:0000256" key="10">
    <source>
        <dbReference type="RuleBase" id="RU000304"/>
    </source>
</evidence>
<comment type="catalytic activity">
    <reaction evidence="8">
        <text>L-seryl-[protein] + ATP = O-phospho-L-seryl-[protein] + ADP + H(+)</text>
        <dbReference type="Rhea" id="RHEA:17989"/>
        <dbReference type="Rhea" id="RHEA-COMP:9863"/>
        <dbReference type="Rhea" id="RHEA-COMP:11604"/>
        <dbReference type="ChEBI" id="CHEBI:15378"/>
        <dbReference type="ChEBI" id="CHEBI:29999"/>
        <dbReference type="ChEBI" id="CHEBI:30616"/>
        <dbReference type="ChEBI" id="CHEBI:83421"/>
        <dbReference type="ChEBI" id="CHEBI:456216"/>
        <dbReference type="EC" id="2.7.11.1"/>
    </reaction>
</comment>
<dbReference type="GO" id="GO:0005524">
    <property type="term" value="F:ATP binding"/>
    <property type="evidence" value="ECO:0007669"/>
    <property type="project" value="UniProtKB-UniRule"/>
</dbReference>
<dbReference type="SUPFAM" id="SSF56112">
    <property type="entry name" value="Protein kinase-like (PK-like)"/>
    <property type="match status" value="1"/>
</dbReference>
<gene>
    <name evidence="13" type="ORF">HETSPECPRED_004712</name>
</gene>
<keyword evidence="5" id="KW-0418">Kinase</keyword>
<keyword evidence="6 9" id="KW-0067">ATP-binding</keyword>
<dbReference type="PROSITE" id="PS00108">
    <property type="entry name" value="PROTEIN_KINASE_ST"/>
    <property type="match status" value="1"/>
</dbReference>
<dbReference type="EC" id="2.7.11.1" evidence="1"/>
<dbReference type="InterPro" id="IPR011009">
    <property type="entry name" value="Kinase-like_dom_sf"/>
</dbReference>
<dbReference type="AlphaFoldDB" id="A0A8H3IIG0"/>
<dbReference type="PROSITE" id="PS00107">
    <property type="entry name" value="PROTEIN_KINASE_ATP"/>
    <property type="match status" value="1"/>
</dbReference>
<keyword evidence="2 10" id="KW-0723">Serine/threonine-protein kinase</keyword>
<evidence type="ECO:0000313" key="14">
    <source>
        <dbReference type="Proteomes" id="UP000664521"/>
    </source>
</evidence>
<dbReference type="Proteomes" id="UP000664521">
    <property type="component" value="Unassembled WGS sequence"/>
</dbReference>
<evidence type="ECO:0000256" key="11">
    <source>
        <dbReference type="SAM" id="MobiDB-lite"/>
    </source>
</evidence>
<dbReference type="InterPro" id="IPR017441">
    <property type="entry name" value="Protein_kinase_ATP_BS"/>
</dbReference>
<dbReference type="PROSITE" id="PS50011">
    <property type="entry name" value="PROTEIN_KINASE_DOM"/>
    <property type="match status" value="1"/>
</dbReference>
<dbReference type="Gene3D" id="1.10.510.10">
    <property type="entry name" value="Transferase(Phosphotransferase) domain 1"/>
    <property type="match status" value="2"/>
</dbReference>
<reference evidence="13" key="1">
    <citation type="submission" date="2021-03" db="EMBL/GenBank/DDBJ databases">
        <authorList>
            <person name="Tagirdzhanova G."/>
        </authorList>
    </citation>
    <scope>NUCLEOTIDE SEQUENCE</scope>
</reference>
<dbReference type="SMART" id="SM00220">
    <property type="entry name" value="S_TKc"/>
    <property type="match status" value="1"/>
</dbReference>
<dbReference type="EMBL" id="CAJPDS010000029">
    <property type="protein sequence ID" value="CAF9922075.1"/>
    <property type="molecule type" value="Genomic_DNA"/>
</dbReference>
<feature type="region of interest" description="Disordered" evidence="11">
    <location>
        <begin position="151"/>
        <end position="194"/>
    </location>
</feature>
<evidence type="ECO:0000256" key="5">
    <source>
        <dbReference type="ARBA" id="ARBA00022777"/>
    </source>
</evidence>
<evidence type="ECO:0000256" key="4">
    <source>
        <dbReference type="ARBA" id="ARBA00022741"/>
    </source>
</evidence>
<comment type="caution">
    <text evidence="13">The sequence shown here is derived from an EMBL/GenBank/DDBJ whole genome shotgun (WGS) entry which is preliminary data.</text>
</comment>
<feature type="binding site" evidence="9">
    <location>
        <position position="46"/>
    </location>
    <ligand>
        <name>ATP</name>
        <dbReference type="ChEBI" id="CHEBI:30616"/>
    </ligand>
</feature>
<dbReference type="OrthoDB" id="248923at2759"/>
<sequence>MFCFPSSPQLKINSRSFKMLRLLGEGGFSYVYLVQDTSTSELYALKKIRCPFGQESVSLALKEVEAYTLFNPHPNIITSVDYSVASANDRSDPGSKTVYILLPYYRRGNLQDAINANLVNHTKFPEKRLMILFLGVARALKAMHQYRVKGAPGGARAQKKARGVRQAGAEADQDAIRRAKQKRRDAEAERDQEEIEQEPLMVGEVTKSQEGVGDGELRSYAHRDIKPGNIMIADDGKTPVLMDLGSLAPSPTPITSRSLALAVQDTAAEHSTMPYRAPELFDVKTGSVVDTKVDIWSLGCTLYACLTGKSPFEARSEETGGSLSICVLGGDWRFPDEGLQRNGKAKAKGAENAEQGISESVRDVVRRCLKVEPAERPDIDELIGIVENVVAALPEDDAALDD</sequence>
<dbReference type="CDD" id="cd13986">
    <property type="entry name" value="STKc_16"/>
    <property type="match status" value="1"/>
</dbReference>
<protein>
    <recommendedName>
        <fullName evidence="1">non-specific serine/threonine protein kinase</fullName>
        <ecNumber evidence="1">2.7.11.1</ecNumber>
    </recommendedName>
</protein>
<keyword evidence="4 9" id="KW-0547">Nucleotide-binding</keyword>
<dbReference type="GO" id="GO:0005794">
    <property type="term" value="C:Golgi apparatus"/>
    <property type="evidence" value="ECO:0007669"/>
    <property type="project" value="TreeGrafter"/>
</dbReference>
<evidence type="ECO:0000256" key="3">
    <source>
        <dbReference type="ARBA" id="ARBA00022679"/>
    </source>
</evidence>
<evidence type="ECO:0000256" key="7">
    <source>
        <dbReference type="ARBA" id="ARBA00047899"/>
    </source>
</evidence>
<dbReference type="InterPro" id="IPR052239">
    <property type="entry name" value="Ser/Thr-specific_kinases"/>
</dbReference>
<evidence type="ECO:0000313" key="13">
    <source>
        <dbReference type="EMBL" id="CAF9922075.1"/>
    </source>
</evidence>
<proteinExistence type="inferred from homology"/>
<comment type="similarity">
    <text evidence="10">Belongs to the protein kinase superfamily.</text>
</comment>
<evidence type="ECO:0000259" key="12">
    <source>
        <dbReference type="PROSITE" id="PS50011"/>
    </source>
</evidence>
<dbReference type="GO" id="GO:0032889">
    <property type="term" value="P:regulation of vacuole fusion, non-autophagic"/>
    <property type="evidence" value="ECO:0007669"/>
    <property type="project" value="TreeGrafter"/>
</dbReference>
<dbReference type="InterPro" id="IPR008271">
    <property type="entry name" value="Ser/Thr_kinase_AS"/>
</dbReference>
<keyword evidence="14" id="KW-1185">Reference proteome</keyword>
<keyword evidence="3" id="KW-0808">Transferase</keyword>
<dbReference type="GO" id="GO:0004674">
    <property type="term" value="F:protein serine/threonine kinase activity"/>
    <property type="evidence" value="ECO:0007669"/>
    <property type="project" value="UniProtKB-KW"/>
</dbReference>